<dbReference type="Pfam" id="PF22980">
    <property type="entry name" value="Myb_DNA-bind_8"/>
    <property type="match status" value="1"/>
</dbReference>
<feature type="compositionally biased region" description="Basic and acidic residues" evidence="1">
    <location>
        <begin position="129"/>
        <end position="139"/>
    </location>
</feature>
<evidence type="ECO:0000256" key="1">
    <source>
        <dbReference type="SAM" id="MobiDB-lite"/>
    </source>
</evidence>
<keyword evidence="4" id="KW-1185">Reference proteome</keyword>
<feature type="compositionally biased region" description="Polar residues" evidence="1">
    <location>
        <begin position="65"/>
        <end position="77"/>
    </location>
</feature>
<feature type="compositionally biased region" description="Low complexity" evidence="1">
    <location>
        <begin position="78"/>
        <end position="92"/>
    </location>
</feature>
<dbReference type="InterPro" id="IPR054505">
    <property type="entry name" value="Myb_DNA-bind_8"/>
</dbReference>
<comment type="caution">
    <text evidence="3">The sequence shown here is derived from an EMBL/GenBank/DDBJ whole genome shotgun (WGS) entry which is preliminary data.</text>
</comment>
<dbReference type="EMBL" id="MU404354">
    <property type="protein sequence ID" value="KAI1613470.1"/>
    <property type="molecule type" value="Genomic_DNA"/>
</dbReference>
<proteinExistence type="predicted"/>
<name>A0AAN6DVF1_9EURO</name>
<feature type="domain" description="Myb-like DNA-binding" evidence="2">
    <location>
        <begin position="7"/>
        <end position="53"/>
    </location>
</feature>
<dbReference type="AlphaFoldDB" id="A0AAN6DVF1"/>
<accession>A0AAN6DVF1</accession>
<feature type="region of interest" description="Disordered" evidence="1">
    <location>
        <begin position="61"/>
        <end position="150"/>
    </location>
</feature>
<evidence type="ECO:0000313" key="4">
    <source>
        <dbReference type="Proteomes" id="UP001203852"/>
    </source>
</evidence>
<protein>
    <recommendedName>
        <fullName evidence="2">Myb-like DNA-binding domain-containing protein</fullName>
    </recommendedName>
</protein>
<evidence type="ECO:0000259" key="2">
    <source>
        <dbReference type="Pfam" id="PF22980"/>
    </source>
</evidence>
<organism evidence="3 4">
    <name type="scientific">Exophiala viscosa</name>
    <dbReference type="NCBI Taxonomy" id="2486360"/>
    <lineage>
        <taxon>Eukaryota</taxon>
        <taxon>Fungi</taxon>
        <taxon>Dikarya</taxon>
        <taxon>Ascomycota</taxon>
        <taxon>Pezizomycotina</taxon>
        <taxon>Eurotiomycetes</taxon>
        <taxon>Chaetothyriomycetidae</taxon>
        <taxon>Chaetothyriales</taxon>
        <taxon>Herpotrichiellaceae</taxon>
        <taxon>Exophiala</taxon>
    </lineage>
</organism>
<evidence type="ECO:0000313" key="3">
    <source>
        <dbReference type="EMBL" id="KAI1613470.1"/>
    </source>
</evidence>
<dbReference type="Proteomes" id="UP001203852">
    <property type="component" value="Unassembled WGS sequence"/>
</dbReference>
<gene>
    <name evidence="3" type="ORF">EDD36DRAFT_439383</name>
</gene>
<reference evidence="3" key="1">
    <citation type="journal article" date="2022" name="bioRxiv">
        <title>Deciphering the potential niche of two novel black yeast fungi from a biological soil crust based on their genomes, phenotypes, and melanin regulation.</title>
        <authorList>
            <consortium name="DOE Joint Genome Institute"/>
            <person name="Carr E.C."/>
            <person name="Barton Q."/>
            <person name="Grambo S."/>
            <person name="Sullivan M."/>
            <person name="Renfro C.M."/>
            <person name="Kuo A."/>
            <person name="Pangilinan J."/>
            <person name="Lipzen A."/>
            <person name="Keymanesh K."/>
            <person name="Savage E."/>
            <person name="Barry K."/>
            <person name="Grigoriev I.V."/>
            <person name="Riekhof W.R."/>
            <person name="Harris S.S."/>
        </authorList>
    </citation>
    <scope>NUCLEOTIDE SEQUENCE</scope>
    <source>
        <strain evidence="3">JF 03-4F</strain>
    </source>
</reference>
<sequence>MASATTEEKLSYVMTVLMHTDIGKPDYRGVAEELGINTAGNAQRRFRSIVKSAGFDLVKDRIVSDSGSGNAASTGDTPSPAKKSGGKASAGAEAKKTPAKKTTAVPATNKKRKIAASVGNAGTDEEQDVIEKVKEERETTPAAGENSLGD</sequence>